<sequence>MENTTSGSSSPSLSASGNNYENIKSKASPWLEKRRSMSLLHRNMSLDANSPNQPVSPIPGNFPSSKGLLNIALDNNSPQGHPSHSLPSSRYPSPPTSPTFRRVSAVSKSLFEGLPGFKRSSQEQFEYIPPKEDKQNSVKKNKPLIKEIEEKSLNASKSYKFFEEVILNPKLSGNRFKRKSAVYQLNLLSSESDTAEITSHSMDESPADKFQRLKHEVDTFVSEMENLSLSQKKLLSESTSFYRTMFEKSQELQKQLGALTENKHILPGLLSQNELEANSLQVLSSLDHAQQAMGIMFEQQVNQATIDDGTFALSKSSVEDEETYKILRLEKRLALLEKLVGNGEESFPGETSSIESVLSSLEKKLNMLDPFLLQSLESRVKFISKELDTISTSENHSSFNSEKVDSLFQKVSKWDELAKQVPMIVSRLQTLKIVHDEAIYFAGTVTKLKEQQEELMDLLHGNEDVLANFNQNFAENLTIINNNMKSLQERIKNLEKK</sequence>
<feature type="compositionally biased region" description="Polar residues" evidence="4">
    <location>
        <begin position="46"/>
        <end position="55"/>
    </location>
</feature>
<evidence type="ECO:0000313" key="5">
    <source>
        <dbReference type="EMBL" id="KAG2391741.1"/>
    </source>
</evidence>
<evidence type="ECO:0000256" key="2">
    <source>
        <dbReference type="ARBA" id="ARBA00022490"/>
    </source>
</evidence>
<evidence type="ECO:0000256" key="3">
    <source>
        <dbReference type="SAM" id="Coils"/>
    </source>
</evidence>
<feature type="compositionally biased region" description="Low complexity" evidence="4">
    <location>
        <begin position="1"/>
        <end position="16"/>
    </location>
</feature>
<name>A0AA88H061_NAELO</name>
<organism evidence="5 6">
    <name type="scientific">Naegleria lovaniensis</name>
    <name type="common">Amoeba</name>
    <dbReference type="NCBI Taxonomy" id="51637"/>
    <lineage>
        <taxon>Eukaryota</taxon>
        <taxon>Discoba</taxon>
        <taxon>Heterolobosea</taxon>
        <taxon>Tetramitia</taxon>
        <taxon>Eutetramitia</taxon>
        <taxon>Vahlkampfiidae</taxon>
        <taxon>Naegleria</taxon>
    </lineage>
</organism>
<accession>A0AA88H061</accession>
<reference evidence="5 6" key="1">
    <citation type="journal article" date="2018" name="BMC Genomics">
        <title>The genome of Naegleria lovaniensis, the basis for a comparative approach to unravel pathogenicity factors of the human pathogenic amoeba N. fowleri.</title>
        <authorList>
            <person name="Liechti N."/>
            <person name="Schurch N."/>
            <person name="Bruggmann R."/>
            <person name="Wittwer M."/>
        </authorList>
    </citation>
    <scope>NUCLEOTIDE SEQUENCE [LARGE SCALE GENOMIC DNA]</scope>
    <source>
        <strain evidence="5 6">ATCC 30569</strain>
    </source>
</reference>
<comment type="subcellular location">
    <subcellularLocation>
        <location evidence="1">Cytoplasm</location>
    </subcellularLocation>
</comment>
<dbReference type="Pfam" id="PF04912">
    <property type="entry name" value="Dynamitin"/>
    <property type="match status" value="1"/>
</dbReference>
<dbReference type="GO" id="GO:0005737">
    <property type="term" value="C:cytoplasm"/>
    <property type="evidence" value="ECO:0007669"/>
    <property type="project" value="UniProtKB-SubCell"/>
</dbReference>
<dbReference type="InterPro" id="IPR028133">
    <property type="entry name" value="Dynamitin"/>
</dbReference>
<dbReference type="EMBL" id="PYSW02000006">
    <property type="protein sequence ID" value="KAG2391741.1"/>
    <property type="molecule type" value="Genomic_DNA"/>
</dbReference>
<protein>
    <submittedName>
        <fullName evidence="5">Uncharacterized protein</fullName>
    </submittedName>
</protein>
<dbReference type="RefSeq" id="XP_044553635.1">
    <property type="nucleotide sequence ID" value="XM_044689079.1"/>
</dbReference>
<evidence type="ECO:0000256" key="1">
    <source>
        <dbReference type="ARBA" id="ARBA00004496"/>
    </source>
</evidence>
<dbReference type="GO" id="GO:0007017">
    <property type="term" value="P:microtubule-based process"/>
    <property type="evidence" value="ECO:0007669"/>
    <property type="project" value="InterPro"/>
</dbReference>
<comment type="caution">
    <text evidence="5">The sequence shown here is derived from an EMBL/GenBank/DDBJ whole genome shotgun (WGS) entry which is preliminary data.</text>
</comment>
<keyword evidence="2" id="KW-0963">Cytoplasm</keyword>
<proteinExistence type="predicted"/>
<feature type="region of interest" description="Disordered" evidence="4">
    <location>
        <begin position="45"/>
        <end position="100"/>
    </location>
</feature>
<dbReference type="PANTHER" id="PTHR15346">
    <property type="entry name" value="DYNACTIN SUBUNIT"/>
    <property type="match status" value="1"/>
</dbReference>
<feature type="coiled-coil region" evidence="3">
    <location>
        <begin position="470"/>
        <end position="497"/>
    </location>
</feature>
<gene>
    <name evidence="5" type="ORF">C9374_013226</name>
</gene>
<dbReference type="GeneID" id="68105679"/>
<dbReference type="AlphaFoldDB" id="A0AA88H061"/>
<evidence type="ECO:0000256" key="4">
    <source>
        <dbReference type="SAM" id="MobiDB-lite"/>
    </source>
</evidence>
<dbReference type="Proteomes" id="UP000816034">
    <property type="component" value="Unassembled WGS sequence"/>
</dbReference>
<keyword evidence="6" id="KW-1185">Reference proteome</keyword>
<feature type="region of interest" description="Disordered" evidence="4">
    <location>
        <begin position="1"/>
        <end position="28"/>
    </location>
</feature>
<keyword evidence="3" id="KW-0175">Coiled coil</keyword>
<feature type="compositionally biased region" description="Low complexity" evidence="4">
    <location>
        <begin position="82"/>
        <end position="91"/>
    </location>
</feature>
<evidence type="ECO:0000313" key="6">
    <source>
        <dbReference type="Proteomes" id="UP000816034"/>
    </source>
</evidence>
<dbReference type="GO" id="GO:0005869">
    <property type="term" value="C:dynactin complex"/>
    <property type="evidence" value="ECO:0007669"/>
    <property type="project" value="InterPro"/>
</dbReference>